<dbReference type="EMBL" id="OB689743">
    <property type="protein sequence ID" value="CAD7237595.1"/>
    <property type="molecule type" value="Genomic_DNA"/>
</dbReference>
<organism evidence="2">
    <name type="scientific">Cyprideis torosa</name>
    <dbReference type="NCBI Taxonomy" id="163714"/>
    <lineage>
        <taxon>Eukaryota</taxon>
        <taxon>Metazoa</taxon>
        <taxon>Ecdysozoa</taxon>
        <taxon>Arthropoda</taxon>
        <taxon>Crustacea</taxon>
        <taxon>Oligostraca</taxon>
        <taxon>Ostracoda</taxon>
        <taxon>Podocopa</taxon>
        <taxon>Podocopida</taxon>
        <taxon>Cytherocopina</taxon>
        <taxon>Cytheroidea</taxon>
        <taxon>Cytherideidae</taxon>
        <taxon>Cyprideis</taxon>
    </lineage>
</organism>
<proteinExistence type="predicted"/>
<feature type="compositionally biased region" description="Basic and acidic residues" evidence="1">
    <location>
        <begin position="65"/>
        <end position="74"/>
    </location>
</feature>
<accession>A0A7R8ZUL0</accession>
<protein>
    <submittedName>
        <fullName evidence="2">Uncharacterized protein</fullName>
    </submittedName>
</protein>
<evidence type="ECO:0000313" key="2">
    <source>
        <dbReference type="EMBL" id="CAD7237595.1"/>
    </source>
</evidence>
<name>A0A7R8ZUL0_9CRUS</name>
<sequence>MGETTNGAPPSYGPPGLFSFDSADEMVAPPGTSKTSSSGGGKKKKKVRRRDTAPSLTDMANLVQEGHEEFELQV</sequence>
<feature type="region of interest" description="Disordered" evidence="1">
    <location>
        <begin position="1"/>
        <end position="74"/>
    </location>
</feature>
<evidence type="ECO:0000256" key="1">
    <source>
        <dbReference type="SAM" id="MobiDB-lite"/>
    </source>
</evidence>
<gene>
    <name evidence="2" type="ORF">CTOB1V02_LOCUS15410</name>
</gene>
<dbReference type="AlphaFoldDB" id="A0A7R8ZUL0"/>
<reference evidence="2" key="1">
    <citation type="submission" date="2020-11" db="EMBL/GenBank/DDBJ databases">
        <authorList>
            <person name="Tran Van P."/>
        </authorList>
    </citation>
    <scope>NUCLEOTIDE SEQUENCE</scope>
</reference>